<evidence type="ECO:0000259" key="2">
    <source>
        <dbReference type="Pfam" id="PF24355"/>
    </source>
</evidence>
<dbReference type="PANTHER" id="PTHR39611:SF1">
    <property type="entry name" value="HYDROXYPROLINE-RICH GLYCOPROTEIN DZ-HRGP"/>
    <property type="match status" value="1"/>
</dbReference>
<feature type="compositionally biased region" description="Basic and acidic residues" evidence="1">
    <location>
        <begin position="160"/>
        <end position="170"/>
    </location>
</feature>
<accession>A0ABR3T8B7</accession>
<feature type="region of interest" description="Disordered" evidence="1">
    <location>
        <begin position="96"/>
        <end position="210"/>
    </location>
</feature>
<comment type="caution">
    <text evidence="3">The sequence shown here is derived from an EMBL/GenBank/DDBJ whole genome shotgun (WGS) entry which is preliminary data.</text>
</comment>
<organism evidence="3 4">
    <name type="scientific">Neofusicoccum ribis</name>
    <dbReference type="NCBI Taxonomy" id="45134"/>
    <lineage>
        <taxon>Eukaryota</taxon>
        <taxon>Fungi</taxon>
        <taxon>Dikarya</taxon>
        <taxon>Ascomycota</taxon>
        <taxon>Pezizomycotina</taxon>
        <taxon>Dothideomycetes</taxon>
        <taxon>Dothideomycetes incertae sedis</taxon>
        <taxon>Botryosphaeriales</taxon>
        <taxon>Botryosphaeriaceae</taxon>
        <taxon>Neofusicoccum</taxon>
    </lineage>
</organism>
<dbReference type="Proteomes" id="UP001521116">
    <property type="component" value="Unassembled WGS sequence"/>
</dbReference>
<feature type="compositionally biased region" description="Polar residues" evidence="1">
    <location>
        <begin position="472"/>
        <end position="481"/>
    </location>
</feature>
<feature type="region of interest" description="Disordered" evidence="1">
    <location>
        <begin position="638"/>
        <end position="659"/>
    </location>
</feature>
<dbReference type="PANTHER" id="PTHR39611">
    <property type="entry name" value="HYDROXYPROLINE-RICH GLYCOPROTEIN DZ-HRGP-RELATED"/>
    <property type="match status" value="1"/>
</dbReference>
<feature type="compositionally biased region" description="Polar residues" evidence="1">
    <location>
        <begin position="177"/>
        <end position="203"/>
    </location>
</feature>
<dbReference type="EMBL" id="JAJVDC020000010">
    <property type="protein sequence ID" value="KAL1635651.1"/>
    <property type="molecule type" value="Genomic_DNA"/>
</dbReference>
<feature type="compositionally biased region" description="Low complexity" evidence="1">
    <location>
        <begin position="485"/>
        <end position="499"/>
    </location>
</feature>
<feature type="compositionally biased region" description="Polar residues" evidence="1">
    <location>
        <begin position="96"/>
        <end position="107"/>
    </location>
</feature>
<evidence type="ECO:0000256" key="1">
    <source>
        <dbReference type="SAM" id="MobiDB-lite"/>
    </source>
</evidence>
<reference evidence="3 4" key="1">
    <citation type="submission" date="2024-02" db="EMBL/GenBank/DDBJ databases">
        <title>De novo assembly and annotation of 12 fungi associated with fruit tree decline syndrome in Ontario, Canada.</title>
        <authorList>
            <person name="Sulman M."/>
            <person name="Ellouze W."/>
            <person name="Ilyukhin E."/>
        </authorList>
    </citation>
    <scope>NUCLEOTIDE SEQUENCE [LARGE SCALE GENOMIC DNA]</scope>
    <source>
        <strain evidence="3 4">M1-105</strain>
    </source>
</reference>
<dbReference type="InterPro" id="IPR055936">
    <property type="entry name" value="DUF7514"/>
</dbReference>
<name>A0ABR3T8B7_9PEZI</name>
<proteinExistence type="predicted"/>
<feature type="compositionally biased region" description="Pro residues" evidence="1">
    <location>
        <begin position="650"/>
        <end position="659"/>
    </location>
</feature>
<sequence>MAYDYRNADQLPSPREAYLESSTQPSSASSYSTSARPRTSRSSSGDRSQSSQQGQPVYEAVNNAFDKSGTANTLDPDLVAQITEEVRKQVIDTLKSTGQLPSQNQPSVKHPYPPESPATSATASFPPRDVYTPPSPTRHESVYSTGGSNSPEPPAQDPYFRTDGRERDGPAPKLGGTRTTSSVASDHGSQYGSASQHSNTSAHAQHPLRPQVQRHLTDVEETAIEKTWRQLFDADGQPTPRLSQFLRGLALHLVCVTIDDYEPKHTLVVTPAKMRKFYEDTRTQEEIYPWSTIFGTLSNSAISKMYRDLRCSHHLVQEKTDEVPNTPALTPAGFRMWMTLMIQGHPDIEFARLAKAVMHMPISNADDIKERFPKELPRRLFPRTANLQARQRCAAAICSSGKITIRTPTFPPPPPTQPPAQQPSYPSYHAEARETAIASDSDNEPVAVPIERERKPYVAREGTGKRYEDFSSSRQASSAATPVTGATSGSAPPDSGAPSRIRRTYSNASGGTNGIYRTTSNTEYPPSTTQTRQYRTGSNFHGSRRRSPSFSASNGYGTRSEPNNVGDIPQSYYASNIYSEPGDDDNTAPRSATRTQFAKNEWADMNGHRNSSYIPGSQARHNSIYEDSEYYRNRANGATAASYGASPYGGYPPPPPRYT</sequence>
<feature type="region of interest" description="Disordered" evidence="1">
    <location>
        <begin position="404"/>
        <end position="592"/>
    </location>
</feature>
<feature type="region of interest" description="Disordered" evidence="1">
    <location>
        <begin position="1"/>
        <end position="73"/>
    </location>
</feature>
<feature type="compositionally biased region" description="Polar residues" evidence="1">
    <location>
        <begin position="548"/>
        <end position="563"/>
    </location>
</feature>
<gene>
    <name evidence="3" type="ORF">SLS56_001704</name>
</gene>
<dbReference type="Pfam" id="PF24355">
    <property type="entry name" value="DUF7514"/>
    <property type="match status" value="1"/>
</dbReference>
<feature type="compositionally biased region" description="Polar residues" evidence="1">
    <location>
        <begin position="504"/>
        <end position="541"/>
    </location>
</feature>
<feature type="domain" description="DUF7514" evidence="2">
    <location>
        <begin position="230"/>
        <end position="396"/>
    </location>
</feature>
<keyword evidence="4" id="KW-1185">Reference proteome</keyword>
<protein>
    <recommendedName>
        <fullName evidence="2">DUF7514 domain-containing protein</fullName>
    </recommendedName>
</protein>
<feature type="compositionally biased region" description="Basic and acidic residues" evidence="1">
    <location>
        <begin position="450"/>
        <end position="471"/>
    </location>
</feature>
<evidence type="ECO:0000313" key="4">
    <source>
        <dbReference type="Proteomes" id="UP001521116"/>
    </source>
</evidence>
<evidence type="ECO:0000313" key="3">
    <source>
        <dbReference type="EMBL" id="KAL1635651.1"/>
    </source>
</evidence>
<feature type="compositionally biased region" description="Low complexity" evidence="1">
    <location>
        <begin position="638"/>
        <end position="649"/>
    </location>
</feature>
<feature type="compositionally biased region" description="Pro residues" evidence="1">
    <location>
        <begin position="409"/>
        <end position="421"/>
    </location>
</feature>
<feature type="compositionally biased region" description="Low complexity" evidence="1">
    <location>
        <begin position="21"/>
        <end position="55"/>
    </location>
</feature>